<keyword evidence="1" id="KW-0732">Signal</keyword>
<organism evidence="2">
    <name type="scientific">Methyloraptor flagellatus</name>
    <dbReference type="NCBI Taxonomy" id="3162530"/>
    <lineage>
        <taxon>Bacteria</taxon>
        <taxon>Pseudomonadati</taxon>
        <taxon>Pseudomonadota</taxon>
        <taxon>Alphaproteobacteria</taxon>
        <taxon>Hyphomicrobiales</taxon>
        <taxon>Ancalomicrobiaceae</taxon>
        <taxon>Methyloraptor</taxon>
    </lineage>
</organism>
<protein>
    <submittedName>
        <fullName evidence="2">Uncharacterized protein</fullName>
    </submittedName>
</protein>
<evidence type="ECO:0000256" key="1">
    <source>
        <dbReference type="SAM" id="SignalP"/>
    </source>
</evidence>
<accession>A0AAU7XEJ3</accession>
<dbReference type="AlphaFoldDB" id="A0AAU7XEJ3"/>
<reference evidence="2" key="1">
    <citation type="submission" date="2024-06" db="EMBL/GenBank/DDBJ databases">
        <title>Methylostella associata gen. nov., sp. nov., a novel Ancalomicrobiaceae-affiliated facultatively methylotrophic bacteria that feed on methanotrophs of the genus Methylococcus.</title>
        <authorList>
            <person name="Saltykova V."/>
            <person name="Danilova O.V."/>
            <person name="Oshkin I.Y."/>
            <person name="Belova S.E."/>
            <person name="Pimenov N.V."/>
            <person name="Dedysh S.N."/>
        </authorList>
    </citation>
    <scope>NUCLEOTIDE SEQUENCE</scope>
    <source>
        <strain evidence="2">S20</strain>
    </source>
</reference>
<dbReference type="RefSeq" id="WP_407051278.1">
    <property type="nucleotide sequence ID" value="NZ_CP158568.1"/>
</dbReference>
<feature type="chain" id="PRO_5043694840" evidence="1">
    <location>
        <begin position="39"/>
        <end position="127"/>
    </location>
</feature>
<proteinExistence type="predicted"/>
<sequence length="127" mass="13144">MGSNRWSHRSGRSRSLALAVCLAAATLLAAVAATPAAADPPVAGRWIYSMERGGWRFEPAEGTPEGDAYGSRVYSPNRGVEWQGGPGPGQQLERFGTAPAVPNRVVPTIPPAVVPAPPAIKICPGGC</sequence>
<feature type="signal peptide" evidence="1">
    <location>
        <begin position="1"/>
        <end position="38"/>
    </location>
</feature>
<name>A0AAU7XEJ3_9HYPH</name>
<gene>
    <name evidence="2" type="ORF">ABS361_08115</name>
</gene>
<dbReference type="KEGG" id="mflg:ABS361_08115"/>
<dbReference type="EMBL" id="CP158568">
    <property type="protein sequence ID" value="XBY46181.1"/>
    <property type="molecule type" value="Genomic_DNA"/>
</dbReference>
<evidence type="ECO:0000313" key="2">
    <source>
        <dbReference type="EMBL" id="XBY46181.1"/>
    </source>
</evidence>